<accession>A0AAW2S5D6</accession>
<comment type="caution">
    <text evidence="2">The sequence shown here is derived from an EMBL/GenBank/DDBJ whole genome shotgun (WGS) entry which is preliminary data.</text>
</comment>
<evidence type="ECO:0000313" key="2">
    <source>
        <dbReference type="EMBL" id="KAL0387597.1"/>
    </source>
</evidence>
<gene>
    <name evidence="2" type="ORF">Sradi_2641500</name>
</gene>
<reference evidence="2" key="2">
    <citation type="journal article" date="2024" name="Plant">
        <title>Genomic evolution and insights into agronomic trait innovations of Sesamum species.</title>
        <authorList>
            <person name="Miao H."/>
            <person name="Wang L."/>
            <person name="Qu L."/>
            <person name="Liu H."/>
            <person name="Sun Y."/>
            <person name="Le M."/>
            <person name="Wang Q."/>
            <person name="Wei S."/>
            <person name="Zheng Y."/>
            <person name="Lin W."/>
            <person name="Duan Y."/>
            <person name="Cao H."/>
            <person name="Xiong S."/>
            <person name="Wang X."/>
            <person name="Wei L."/>
            <person name="Li C."/>
            <person name="Ma Q."/>
            <person name="Ju M."/>
            <person name="Zhao R."/>
            <person name="Li G."/>
            <person name="Mu C."/>
            <person name="Tian Q."/>
            <person name="Mei H."/>
            <person name="Zhang T."/>
            <person name="Gao T."/>
            <person name="Zhang H."/>
        </authorList>
    </citation>
    <scope>NUCLEOTIDE SEQUENCE</scope>
    <source>
        <strain evidence="2">G02</strain>
    </source>
</reference>
<dbReference type="EMBL" id="JACGWJ010000011">
    <property type="protein sequence ID" value="KAL0387597.1"/>
    <property type="molecule type" value="Genomic_DNA"/>
</dbReference>
<proteinExistence type="predicted"/>
<name>A0AAW2S5D6_SESRA</name>
<feature type="region of interest" description="Disordered" evidence="1">
    <location>
        <begin position="32"/>
        <end position="62"/>
    </location>
</feature>
<evidence type="ECO:0000256" key="1">
    <source>
        <dbReference type="SAM" id="MobiDB-lite"/>
    </source>
</evidence>
<dbReference type="AlphaFoldDB" id="A0AAW2S5D6"/>
<sequence>MGTSSSSSSKFDALLAHAAKYINMVDARAAKKESRGKRNEGGGPLQKALNWLSGQEDPFPKN</sequence>
<organism evidence="2">
    <name type="scientific">Sesamum radiatum</name>
    <name type="common">Black benniseed</name>
    <dbReference type="NCBI Taxonomy" id="300843"/>
    <lineage>
        <taxon>Eukaryota</taxon>
        <taxon>Viridiplantae</taxon>
        <taxon>Streptophyta</taxon>
        <taxon>Embryophyta</taxon>
        <taxon>Tracheophyta</taxon>
        <taxon>Spermatophyta</taxon>
        <taxon>Magnoliopsida</taxon>
        <taxon>eudicotyledons</taxon>
        <taxon>Gunneridae</taxon>
        <taxon>Pentapetalae</taxon>
        <taxon>asterids</taxon>
        <taxon>lamiids</taxon>
        <taxon>Lamiales</taxon>
        <taxon>Pedaliaceae</taxon>
        <taxon>Sesamum</taxon>
    </lineage>
</organism>
<protein>
    <submittedName>
        <fullName evidence="2">Uncharacterized protein</fullName>
    </submittedName>
</protein>
<reference evidence="2" key="1">
    <citation type="submission" date="2020-06" db="EMBL/GenBank/DDBJ databases">
        <authorList>
            <person name="Li T."/>
            <person name="Hu X."/>
            <person name="Zhang T."/>
            <person name="Song X."/>
            <person name="Zhang H."/>
            <person name="Dai N."/>
            <person name="Sheng W."/>
            <person name="Hou X."/>
            <person name="Wei L."/>
        </authorList>
    </citation>
    <scope>NUCLEOTIDE SEQUENCE</scope>
    <source>
        <strain evidence="2">G02</strain>
        <tissue evidence="2">Leaf</tissue>
    </source>
</reference>